<evidence type="ECO:0000313" key="3">
    <source>
        <dbReference type="EMBL" id="AWM31427.1"/>
    </source>
</evidence>
<name>A0A2Z3GI88_9BACT</name>
<gene>
    <name evidence="3" type="ORF">DDQ68_00660</name>
</gene>
<proteinExistence type="predicted"/>
<dbReference type="InterPro" id="IPR026891">
    <property type="entry name" value="Fn3-like"/>
</dbReference>
<sequence>MRSLPAPVAARIARQSSNDRRGQAPHPASFSQITSRRACTNLKLAKAKISKTAAAAAKATVTNTGPVAADEAVPLYPTHPPKAGAQTPLCALKGFRCATRQPGGGVQVKFALVPTQLVLIDKGGHAFVPGGPVMVWVGGAQRLAPSARRWGPPGLRRQCSPSSNFLA</sequence>
<dbReference type="KEGG" id="hnv:DDQ68_00660"/>
<dbReference type="Pfam" id="PF14310">
    <property type="entry name" value="Fn3-like"/>
    <property type="match status" value="1"/>
</dbReference>
<dbReference type="Proteomes" id="UP000245999">
    <property type="component" value="Chromosome"/>
</dbReference>
<keyword evidence="4" id="KW-1185">Reference proteome</keyword>
<protein>
    <recommendedName>
        <fullName evidence="2">Fibronectin type III-like domain-containing protein</fullName>
    </recommendedName>
</protein>
<evidence type="ECO:0000259" key="2">
    <source>
        <dbReference type="Pfam" id="PF14310"/>
    </source>
</evidence>
<accession>A0A2Z3GI88</accession>
<dbReference type="InterPro" id="IPR013783">
    <property type="entry name" value="Ig-like_fold"/>
</dbReference>
<reference evidence="4" key="1">
    <citation type="submission" date="2018-04" db="EMBL/GenBank/DDBJ databases">
        <title>Complete genome of Antarctic heterotrophic bacterium Hymenobacter nivis.</title>
        <authorList>
            <person name="Terashima M."/>
        </authorList>
    </citation>
    <scope>NUCLEOTIDE SEQUENCE [LARGE SCALE GENOMIC DNA]</scope>
    <source>
        <strain evidence="4">NBRC 111535</strain>
    </source>
</reference>
<dbReference type="Gene3D" id="2.60.40.10">
    <property type="entry name" value="Immunoglobulins"/>
    <property type="match status" value="1"/>
</dbReference>
<evidence type="ECO:0000256" key="1">
    <source>
        <dbReference type="SAM" id="MobiDB-lite"/>
    </source>
</evidence>
<feature type="region of interest" description="Disordered" evidence="1">
    <location>
        <begin position="148"/>
        <end position="167"/>
    </location>
</feature>
<feature type="region of interest" description="Disordered" evidence="1">
    <location>
        <begin position="13"/>
        <end position="32"/>
    </location>
</feature>
<evidence type="ECO:0000313" key="4">
    <source>
        <dbReference type="Proteomes" id="UP000245999"/>
    </source>
</evidence>
<organism evidence="3 4">
    <name type="scientific">Hymenobacter nivis</name>
    <dbReference type="NCBI Taxonomy" id="1850093"/>
    <lineage>
        <taxon>Bacteria</taxon>
        <taxon>Pseudomonadati</taxon>
        <taxon>Bacteroidota</taxon>
        <taxon>Cytophagia</taxon>
        <taxon>Cytophagales</taxon>
        <taxon>Hymenobacteraceae</taxon>
        <taxon>Hymenobacter</taxon>
    </lineage>
</organism>
<dbReference type="EMBL" id="CP029145">
    <property type="protein sequence ID" value="AWM31427.1"/>
    <property type="molecule type" value="Genomic_DNA"/>
</dbReference>
<dbReference type="AlphaFoldDB" id="A0A2Z3GI88"/>
<feature type="domain" description="Fibronectin type III-like" evidence="2">
    <location>
        <begin position="73"/>
        <end position="139"/>
    </location>
</feature>